<evidence type="ECO:0000256" key="9">
    <source>
        <dbReference type="SAM" id="Phobius"/>
    </source>
</evidence>
<keyword evidence="13" id="KW-1185">Reference proteome</keyword>
<protein>
    <recommendedName>
        <fullName evidence="11">Leucine-rich repeat-containing N-terminal plant-type domain-containing protein</fullName>
    </recommendedName>
</protein>
<comment type="caution">
    <text evidence="12">The sequence shown here is derived from an EMBL/GenBank/DDBJ whole genome shotgun (WGS) entry which is preliminary data.</text>
</comment>
<sequence length="301" mass="32560">MAIFVNMMLGRHFLKILISYGLWFLLSCSLSSCTETDIACLKNIKASLEDPFSYLKSSWDFNNNTEGYICRFTGVDCWHPDENKVLNLRLSDMGLKGRFPVGIQNCTSITGVDLSSNDLVGPIPDNISAIIPFVTSLDLSSNNFSGGIPKALANCSYLNILKLDHNRLSGQIPPELGLLARIKAFSVANNLLTGPVPSFLNASFSREDYANNPGLCGGVMDACPGSSKSPHTGVIAGAAIGGVTVAALIVGIGMFFYYRKMSKIKKKKDDDPEGNKWAKSLKGIKGIKASYTNPSVFAHFI</sequence>
<keyword evidence="3" id="KW-0964">Secreted</keyword>
<dbReference type="FunFam" id="3.80.10.10:FF:000400">
    <property type="entry name" value="Nuclear pore complex protein NUP107"/>
    <property type="match status" value="1"/>
</dbReference>
<dbReference type="Gene3D" id="3.80.10.10">
    <property type="entry name" value="Ribonuclease Inhibitor"/>
    <property type="match status" value="1"/>
</dbReference>
<keyword evidence="7 9" id="KW-0472">Membrane</keyword>
<keyword evidence="9" id="KW-1133">Transmembrane helix</keyword>
<feature type="domain" description="Leucine-rich repeat-containing N-terminal plant-type" evidence="11">
    <location>
        <begin position="36"/>
        <end position="78"/>
    </location>
</feature>
<name>A0A6A6K7D2_HEVBR</name>
<dbReference type="Pfam" id="PF08263">
    <property type="entry name" value="LRRNT_2"/>
    <property type="match status" value="1"/>
</dbReference>
<comment type="subcellular location">
    <subcellularLocation>
        <location evidence="2">Membrane</location>
    </subcellularLocation>
    <subcellularLocation>
        <location evidence="1">Secreted</location>
        <location evidence="1">Cell wall</location>
    </subcellularLocation>
</comment>
<dbReference type="Proteomes" id="UP000467840">
    <property type="component" value="Chromosome 12"/>
</dbReference>
<evidence type="ECO:0000256" key="7">
    <source>
        <dbReference type="ARBA" id="ARBA00023136"/>
    </source>
</evidence>
<dbReference type="AlphaFoldDB" id="A0A6A6K7D2"/>
<evidence type="ECO:0000256" key="2">
    <source>
        <dbReference type="ARBA" id="ARBA00004370"/>
    </source>
</evidence>
<dbReference type="SUPFAM" id="SSF52058">
    <property type="entry name" value="L domain-like"/>
    <property type="match status" value="1"/>
</dbReference>
<evidence type="ECO:0000256" key="5">
    <source>
        <dbReference type="ARBA" id="ARBA00022729"/>
    </source>
</evidence>
<dbReference type="InterPro" id="IPR050994">
    <property type="entry name" value="At_inactive_RLKs"/>
</dbReference>
<feature type="signal peptide" evidence="10">
    <location>
        <begin position="1"/>
        <end position="33"/>
    </location>
</feature>
<feature type="transmembrane region" description="Helical" evidence="9">
    <location>
        <begin position="234"/>
        <end position="258"/>
    </location>
</feature>
<comment type="similarity">
    <text evidence="8">Belongs to the polygalacturonase-inhibiting protein family.</text>
</comment>
<dbReference type="InterPro" id="IPR001611">
    <property type="entry name" value="Leu-rich_rpt"/>
</dbReference>
<keyword evidence="5 10" id="KW-0732">Signal</keyword>
<organism evidence="12 13">
    <name type="scientific">Hevea brasiliensis</name>
    <name type="common">Para rubber tree</name>
    <name type="synonym">Siphonia brasiliensis</name>
    <dbReference type="NCBI Taxonomy" id="3981"/>
    <lineage>
        <taxon>Eukaryota</taxon>
        <taxon>Viridiplantae</taxon>
        <taxon>Streptophyta</taxon>
        <taxon>Embryophyta</taxon>
        <taxon>Tracheophyta</taxon>
        <taxon>Spermatophyta</taxon>
        <taxon>Magnoliopsida</taxon>
        <taxon>eudicotyledons</taxon>
        <taxon>Gunneridae</taxon>
        <taxon>Pentapetalae</taxon>
        <taxon>rosids</taxon>
        <taxon>fabids</taxon>
        <taxon>Malpighiales</taxon>
        <taxon>Euphorbiaceae</taxon>
        <taxon>Crotonoideae</taxon>
        <taxon>Micrandreae</taxon>
        <taxon>Hevea</taxon>
    </lineage>
</organism>
<dbReference type="PANTHER" id="PTHR48010:SF55">
    <property type="entry name" value="OS01G0607900 PROTEIN"/>
    <property type="match status" value="1"/>
</dbReference>
<dbReference type="InterPro" id="IPR013210">
    <property type="entry name" value="LRR_N_plant-typ"/>
</dbReference>
<proteinExistence type="inferred from homology"/>
<evidence type="ECO:0000256" key="10">
    <source>
        <dbReference type="SAM" id="SignalP"/>
    </source>
</evidence>
<evidence type="ECO:0000256" key="8">
    <source>
        <dbReference type="ARBA" id="ARBA00038043"/>
    </source>
</evidence>
<evidence type="ECO:0000313" key="13">
    <source>
        <dbReference type="Proteomes" id="UP000467840"/>
    </source>
</evidence>
<keyword evidence="6" id="KW-0677">Repeat</keyword>
<evidence type="ECO:0000256" key="3">
    <source>
        <dbReference type="ARBA" id="ARBA00022512"/>
    </source>
</evidence>
<dbReference type="Pfam" id="PF00560">
    <property type="entry name" value="LRR_1"/>
    <property type="match status" value="2"/>
</dbReference>
<keyword evidence="3" id="KW-0134">Cell wall</keyword>
<gene>
    <name evidence="12" type="ORF">GH714_029407</name>
</gene>
<dbReference type="EMBL" id="JAAGAX010000018">
    <property type="protein sequence ID" value="KAF2284700.1"/>
    <property type="molecule type" value="Genomic_DNA"/>
</dbReference>
<evidence type="ECO:0000256" key="4">
    <source>
        <dbReference type="ARBA" id="ARBA00022614"/>
    </source>
</evidence>
<dbReference type="InterPro" id="IPR032675">
    <property type="entry name" value="LRR_dom_sf"/>
</dbReference>
<accession>A0A6A6K7D2</accession>
<dbReference type="GO" id="GO:0016020">
    <property type="term" value="C:membrane"/>
    <property type="evidence" value="ECO:0007669"/>
    <property type="project" value="UniProtKB-SubCell"/>
</dbReference>
<dbReference type="PANTHER" id="PTHR48010">
    <property type="entry name" value="OS05G0588300 PROTEIN"/>
    <property type="match status" value="1"/>
</dbReference>
<evidence type="ECO:0000256" key="6">
    <source>
        <dbReference type="ARBA" id="ARBA00022737"/>
    </source>
</evidence>
<keyword evidence="9" id="KW-0812">Transmembrane</keyword>
<reference evidence="12 13" key="1">
    <citation type="journal article" date="2020" name="Mol. Plant">
        <title>The Chromosome-Based Rubber Tree Genome Provides New Insights into Spurge Genome Evolution and Rubber Biosynthesis.</title>
        <authorList>
            <person name="Liu J."/>
            <person name="Shi C."/>
            <person name="Shi C.C."/>
            <person name="Li W."/>
            <person name="Zhang Q.J."/>
            <person name="Zhang Y."/>
            <person name="Li K."/>
            <person name="Lu H.F."/>
            <person name="Shi C."/>
            <person name="Zhu S.T."/>
            <person name="Xiao Z.Y."/>
            <person name="Nan H."/>
            <person name="Yue Y."/>
            <person name="Zhu X.G."/>
            <person name="Wu Y."/>
            <person name="Hong X.N."/>
            <person name="Fan G.Y."/>
            <person name="Tong Y."/>
            <person name="Zhang D."/>
            <person name="Mao C.L."/>
            <person name="Liu Y.L."/>
            <person name="Hao S.J."/>
            <person name="Liu W.Q."/>
            <person name="Lv M.Q."/>
            <person name="Zhang H.B."/>
            <person name="Liu Y."/>
            <person name="Hu-Tang G.R."/>
            <person name="Wang J.P."/>
            <person name="Wang J.H."/>
            <person name="Sun Y.H."/>
            <person name="Ni S.B."/>
            <person name="Chen W.B."/>
            <person name="Zhang X.C."/>
            <person name="Jiao Y.N."/>
            <person name="Eichler E.E."/>
            <person name="Li G.H."/>
            <person name="Liu X."/>
            <person name="Gao L.Z."/>
        </authorList>
    </citation>
    <scope>NUCLEOTIDE SEQUENCE [LARGE SCALE GENOMIC DNA]</scope>
    <source>
        <strain evidence="13">cv. GT1</strain>
        <tissue evidence="12">Leaf</tissue>
    </source>
</reference>
<evidence type="ECO:0000259" key="11">
    <source>
        <dbReference type="Pfam" id="PF08263"/>
    </source>
</evidence>
<keyword evidence="4" id="KW-0433">Leucine-rich repeat</keyword>
<feature type="chain" id="PRO_5025381612" description="Leucine-rich repeat-containing N-terminal plant-type domain-containing protein" evidence="10">
    <location>
        <begin position="34"/>
        <end position="301"/>
    </location>
</feature>
<evidence type="ECO:0000313" key="12">
    <source>
        <dbReference type="EMBL" id="KAF2284700.1"/>
    </source>
</evidence>
<evidence type="ECO:0000256" key="1">
    <source>
        <dbReference type="ARBA" id="ARBA00004191"/>
    </source>
</evidence>